<dbReference type="AlphaFoldDB" id="A0A161WXH7"/>
<dbReference type="RefSeq" id="WP_066624804.1">
    <property type="nucleotide sequence ID" value="NZ_FQXL01000005.1"/>
</dbReference>
<keyword evidence="2" id="KW-1185">Reference proteome</keyword>
<proteinExistence type="predicted"/>
<reference evidence="1 2" key="1">
    <citation type="submission" date="2016-04" db="EMBL/GenBank/DDBJ databases">
        <title>Genome sequence of Clostridium magnum DSM 2767.</title>
        <authorList>
            <person name="Poehlein A."/>
            <person name="Uhlig R."/>
            <person name="Fischer R."/>
            <person name="Bahl H."/>
            <person name="Daniel R."/>
        </authorList>
    </citation>
    <scope>NUCLEOTIDE SEQUENCE [LARGE SCALE GENOMIC DNA]</scope>
    <source>
        <strain evidence="1 2">DSM 2767</strain>
    </source>
</reference>
<dbReference type="InterPro" id="IPR014347">
    <property type="entry name" value="Tautomerase/MIF_sf"/>
</dbReference>
<protein>
    <submittedName>
        <fullName evidence="1">Macrophage migration inhibitory factor</fullName>
    </submittedName>
</protein>
<sequence>MPYINSRLTVKLSEQEEENLKSQMGEIIEVIPGKSEQWLMVSFDDNKTIYFRGKKMEKAAFIEVKIFGSTEKQYKNKVTDLISSLYEKELNIPKDSIYITFSEVDDWGFNGVMF</sequence>
<comment type="caution">
    <text evidence="1">The sequence shown here is derived from an EMBL/GenBank/DDBJ whole genome shotgun (WGS) entry which is preliminary data.</text>
</comment>
<dbReference type="Pfam" id="PF01187">
    <property type="entry name" value="MIF"/>
    <property type="match status" value="1"/>
</dbReference>
<accession>A0A161WXH7</accession>
<dbReference type="Proteomes" id="UP000076603">
    <property type="component" value="Unassembled WGS sequence"/>
</dbReference>
<evidence type="ECO:0000313" key="2">
    <source>
        <dbReference type="Proteomes" id="UP000076603"/>
    </source>
</evidence>
<dbReference type="InterPro" id="IPR001398">
    <property type="entry name" value="Macrophage_inhib_fac"/>
</dbReference>
<dbReference type="OrthoDB" id="5769863at2"/>
<dbReference type="STRING" id="1121326.CLMAG_34470"/>
<dbReference type="SUPFAM" id="SSF55331">
    <property type="entry name" value="Tautomerase/MIF"/>
    <property type="match status" value="1"/>
</dbReference>
<evidence type="ECO:0000313" key="1">
    <source>
        <dbReference type="EMBL" id="KZL91688.1"/>
    </source>
</evidence>
<name>A0A161WXH7_9CLOT</name>
<gene>
    <name evidence="1" type="ORF">CLMAG_34470</name>
</gene>
<dbReference type="EMBL" id="LWAE01000003">
    <property type="protein sequence ID" value="KZL91688.1"/>
    <property type="molecule type" value="Genomic_DNA"/>
</dbReference>
<dbReference type="Gene3D" id="3.30.429.10">
    <property type="entry name" value="Macrophage Migration Inhibitory Factor"/>
    <property type="match status" value="1"/>
</dbReference>
<dbReference type="PATRIC" id="fig|1121326.3.peg.3486"/>
<organism evidence="1 2">
    <name type="scientific">Clostridium magnum DSM 2767</name>
    <dbReference type="NCBI Taxonomy" id="1121326"/>
    <lineage>
        <taxon>Bacteria</taxon>
        <taxon>Bacillati</taxon>
        <taxon>Bacillota</taxon>
        <taxon>Clostridia</taxon>
        <taxon>Eubacteriales</taxon>
        <taxon>Clostridiaceae</taxon>
        <taxon>Clostridium</taxon>
    </lineage>
</organism>